<dbReference type="AlphaFoldDB" id="A0A3A8HWC7"/>
<dbReference type="Proteomes" id="UP000268094">
    <property type="component" value="Unassembled WGS sequence"/>
</dbReference>
<evidence type="ECO:0000313" key="1">
    <source>
        <dbReference type="EMBL" id="RKG75507.1"/>
    </source>
</evidence>
<dbReference type="InterPro" id="IPR011750">
    <property type="entry name" value="Gmx_para_CXXCG"/>
</dbReference>
<name>A0A3A8HWC7_9BACT</name>
<sequence>MPMRFYQLQRPLPETAKHWSGSLSAEHVWTLPGVECPTCHETWSGQLSLPGVDLSSLLEQDSLVEPRVEPHAEYARLAALVQPLLPLGMMAEPGMQFGPLRGTAHGAWGPLSARFGWEVLVTQEALRHLQAAGIRGLVPVRTELQGLEAGVALHELELPIRGLLHRDSVLTGPKCRTCGWYETRIAPEPWLDGDALPHEVDLFRPENGTTYTLVNERFVEAVHALGPSDVTFREVRVMPVSRSGSLH</sequence>
<evidence type="ECO:0000313" key="2">
    <source>
        <dbReference type="Proteomes" id="UP000268094"/>
    </source>
</evidence>
<gene>
    <name evidence="1" type="ORF">D7V88_33420</name>
</gene>
<reference evidence="2" key="1">
    <citation type="submission" date="2018-09" db="EMBL/GenBank/DDBJ databases">
        <authorList>
            <person name="Livingstone P.G."/>
            <person name="Whitworth D.E."/>
        </authorList>
    </citation>
    <scope>NUCLEOTIDE SEQUENCE [LARGE SCALE GENOMIC DNA]</scope>
    <source>
        <strain evidence="2">CA054A</strain>
    </source>
</reference>
<organism evidence="1 2">
    <name type="scientific">Corallococcus terminator</name>
    <dbReference type="NCBI Taxonomy" id="2316733"/>
    <lineage>
        <taxon>Bacteria</taxon>
        <taxon>Pseudomonadati</taxon>
        <taxon>Myxococcota</taxon>
        <taxon>Myxococcia</taxon>
        <taxon>Myxococcales</taxon>
        <taxon>Cystobacterineae</taxon>
        <taxon>Myxococcaceae</taxon>
        <taxon>Corallococcus</taxon>
    </lineage>
</organism>
<accession>A0A3A8HWC7</accession>
<comment type="caution">
    <text evidence="1">The sequence shown here is derived from an EMBL/GenBank/DDBJ whole genome shotgun (WGS) entry which is preliminary data.</text>
</comment>
<protein>
    <submittedName>
        <fullName evidence="1">Uncharacterized protein</fullName>
    </submittedName>
</protein>
<proteinExistence type="predicted"/>
<dbReference type="NCBIfam" id="TIGR02264">
    <property type="entry name" value="gmx_para_CXXCG"/>
    <property type="match status" value="1"/>
</dbReference>
<dbReference type="EMBL" id="RAVZ01000330">
    <property type="protein sequence ID" value="RKG75507.1"/>
    <property type="molecule type" value="Genomic_DNA"/>
</dbReference>
<dbReference type="Pfam" id="PF09535">
    <property type="entry name" value="Gmx_para_CXXCG"/>
    <property type="match status" value="1"/>
</dbReference>
<keyword evidence="2" id="KW-1185">Reference proteome</keyword>